<comment type="caution">
    <text evidence="7">The sequence shown here is derived from an EMBL/GenBank/DDBJ whole genome shotgun (WGS) entry which is preliminary data.</text>
</comment>
<evidence type="ECO:0000313" key="7">
    <source>
        <dbReference type="EMBL" id="MFD2025701.1"/>
    </source>
</evidence>
<dbReference type="PANTHER" id="PTHR30204:SF69">
    <property type="entry name" value="MERR-FAMILY TRANSCRIPTIONAL REGULATOR"/>
    <property type="match status" value="1"/>
</dbReference>
<keyword evidence="8" id="KW-1185">Reference proteome</keyword>
<accession>A0ABW4V4G2</accession>
<dbReference type="InterPro" id="IPR000551">
    <property type="entry name" value="MerR-type_HTH_dom"/>
</dbReference>
<dbReference type="EMBL" id="JBHUHF010000001">
    <property type="protein sequence ID" value="MFD2025701.1"/>
    <property type="molecule type" value="Genomic_DNA"/>
</dbReference>
<feature type="coiled-coil region" evidence="5">
    <location>
        <begin position="86"/>
        <end position="113"/>
    </location>
</feature>
<sequence>MKSTPASGERQIWTVGDLAARFGLETHVLRHWEDMGLLSPARDGAGRRRYDADDAFRVATIMRSKAAGMSLEQIRVLLDGGAYDRHVILEAHIAELEQRMAEMELSREMARHALECRAHDITACPNFRSHVQDIVDGKIGQGSTLAEALRGGSRHLARVPVAGPPVEGATTG</sequence>
<evidence type="ECO:0000256" key="5">
    <source>
        <dbReference type="SAM" id="Coils"/>
    </source>
</evidence>
<keyword evidence="4" id="KW-0804">Transcription</keyword>
<protein>
    <submittedName>
        <fullName evidence="7">MerR family transcriptional regulator</fullName>
    </submittedName>
</protein>
<dbReference type="InterPro" id="IPR047057">
    <property type="entry name" value="MerR_fam"/>
</dbReference>
<dbReference type="SMART" id="SM00422">
    <property type="entry name" value="HTH_MERR"/>
    <property type="match status" value="1"/>
</dbReference>
<keyword evidence="3" id="KW-0238">DNA-binding</keyword>
<dbReference type="RefSeq" id="WP_377197578.1">
    <property type="nucleotide sequence ID" value="NZ_JBHUHF010000001.1"/>
</dbReference>
<keyword evidence="2" id="KW-0805">Transcription regulation</keyword>
<dbReference type="PROSITE" id="PS50937">
    <property type="entry name" value="HTH_MERR_2"/>
    <property type="match status" value="1"/>
</dbReference>
<dbReference type="Pfam" id="PF13411">
    <property type="entry name" value="MerR_1"/>
    <property type="match status" value="1"/>
</dbReference>
<dbReference type="InterPro" id="IPR009061">
    <property type="entry name" value="DNA-bd_dom_put_sf"/>
</dbReference>
<evidence type="ECO:0000256" key="2">
    <source>
        <dbReference type="ARBA" id="ARBA00023015"/>
    </source>
</evidence>
<keyword evidence="1" id="KW-0678">Repressor</keyword>
<proteinExistence type="predicted"/>
<name>A0ABW4V4G2_9MICO</name>
<dbReference type="Proteomes" id="UP001597338">
    <property type="component" value="Unassembled WGS sequence"/>
</dbReference>
<evidence type="ECO:0000256" key="4">
    <source>
        <dbReference type="ARBA" id="ARBA00023163"/>
    </source>
</evidence>
<organism evidence="7 8">
    <name type="scientific">Promicromonospora aerolata</name>
    <dbReference type="NCBI Taxonomy" id="195749"/>
    <lineage>
        <taxon>Bacteria</taxon>
        <taxon>Bacillati</taxon>
        <taxon>Actinomycetota</taxon>
        <taxon>Actinomycetes</taxon>
        <taxon>Micrococcales</taxon>
        <taxon>Promicromonosporaceae</taxon>
        <taxon>Promicromonospora</taxon>
    </lineage>
</organism>
<dbReference type="PANTHER" id="PTHR30204">
    <property type="entry name" value="REDOX-CYCLING DRUG-SENSING TRANSCRIPTIONAL ACTIVATOR SOXR"/>
    <property type="match status" value="1"/>
</dbReference>
<feature type="domain" description="HTH merR-type" evidence="6">
    <location>
        <begin position="12"/>
        <end position="80"/>
    </location>
</feature>
<evidence type="ECO:0000256" key="3">
    <source>
        <dbReference type="ARBA" id="ARBA00023125"/>
    </source>
</evidence>
<evidence type="ECO:0000313" key="8">
    <source>
        <dbReference type="Proteomes" id="UP001597338"/>
    </source>
</evidence>
<evidence type="ECO:0000256" key="1">
    <source>
        <dbReference type="ARBA" id="ARBA00022491"/>
    </source>
</evidence>
<dbReference type="Gene3D" id="1.10.1660.10">
    <property type="match status" value="1"/>
</dbReference>
<gene>
    <name evidence="7" type="ORF">ACFSL2_09270</name>
</gene>
<dbReference type="PRINTS" id="PR00040">
    <property type="entry name" value="HTHMERR"/>
</dbReference>
<dbReference type="SUPFAM" id="SSF46955">
    <property type="entry name" value="Putative DNA-binding domain"/>
    <property type="match status" value="1"/>
</dbReference>
<evidence type="ECO:0000259" key="6">
    <source>
        <dbReference type="PROSITE" id="PS50937"/>
    </source>
</evidence>
<keyword evidence="5" id="KW-0175">Coiled coil</keyword>
<dbReference type="CDD" id="cd00592">
    <property type="entry name" value="HTH_MerR-like"/>
    <property type="match status" value="1"/>
</dbReference>
<reference evidence="8" key="1">
    <citation type="journal article" date="2019" name="Int. J. Syst. Evol. Microbiol.">
        <title>The Global Catalogue of Microorganisms (GCM) 10K type strain sequencing project: providing services to taxonomists for standard genome sequencing and annotation.</title>
        <authorList>
            <consortium name="The Broad Institute Genomics Platform"/>
            <consortium name="The Broad Institute Genome Sequencing Center for Infectious Disease"/>
            <person name="Wu L."/>
            <person name="Ma J."/>
        </authorList>
    </citation>
    <scope>NUCLEOTIDE SEQUENCE [LARGE SCALE GENOMIC DNA]</scope>
    <source>
        <strain evidence="8">CCM 7043</strain>
    </source>
</reference>